<comment type="caution">
    <text evidence="2">The sequence shown here is derived from an EMBL/GenBank/DDBJ whole genome shotgun (WGS) entry which is preliminary data.</text>
</comment>
<feature type="transmembrane region" description="Helical" evidence="1">
    <location>
        <begin position="6"/>
        <end position="23"/>
    </location>
</feature>
<keyword evidence="1" id="KW-1133">Transmembrane helix</keyword>
<name>A0AB34XLG6_9MICO</name>
<feature type="transmembrane region" description="Helical" evidence="1">
    <location>
        <begin position="35"/>
        <end position="56"/>
    </location>
</feature>
<evidence type="ECO:0000256" key="1">
    <source>
        <dbReference type="SAM" id="Phobius"/>
    </source>
</evidence>
<gene>
    <name evidence="2" type="ORF">AVW13_16930</name>
</gene>
<evidence type="ECO:0000313" key="3">
    <source>
        <dbReference type="Proteomes" id="UP000076612"/>
    </source>
</evidence>
<evidence type="ECO:0000313" key="2">
    <source>
        <dbReference type="EMBL" id="KZE10393.1"/>
    </source>
</evidence>
<organism evidence="2 3">
    <name type="scientific">Brevibacterium casei</name>
    <dbReference type="NCBI Taxonomy" id="33889"/>
    <lineage>
        <taxon>Bacteria</taxon>
        <taxon>Bacillati</taxon>
        <taxon>Actinomycetota</taxon>
        <taxon>Actinomycetes</taxon>
        <taxon>Micrococcales</taxon>
        <taxon>Brevibacteriaceae</taxon>
        <taxon>Brevibacterium</taxon>
    </lineage>
</organism>
<dbReference type="Proteomes" id="UP000076612">
    <property type="component" value="Unassembled WGS sequence"/>
</dbReference>
<protein>
    <submittedName>
        <fullName evidence="2">Uncharacterized protein</fullName>
    </submittedName>
</protein>
<dbReference type="EMBL" id="LQQR01000075">
    <property type="protein sequence ID" value="KZE10393.1"/>
    <property type="molecule type" value="Genomic_DNA"/>
</dbReference>
<reference evidence="3" key="1">
    <citation type="submission" date="2016-01" db="EMBL/GenBank/DDBJ databases">
        <title>Draft genome of Chromobacterium sp. F49.</title>
        <authorList>
            <person name="Hong K.W."/>
        </authorList>
    </citation>
    <scope>NUCLEOTIDE SEQUENCE [LARGE SCALE GENOMIC DNA]</scope>
    <source>
        <strain evidence="3">M40</strain>
    </source>
</reference>
<accession>A0AB34XLG6</accession>
<keyword evidence="1" id="KW-0812">Transmembrane</keyword>
<dbReference type="AlphaFoldDB" id="A0AB34XLG6"/>
<sequence>MGVCFLVVISFLLTVILVFMLGIGNMELTASGQVAAIAAFGVQPFILVGVLTSNVYRGSPFELSDKSNGAN</sequence>
<proteinExistence type="predicted"/>
<keyword evidence="1" id="KW-0472">Membrane</keyword>